<keyword evidence="6 7" id="KW-0472">Membrane</keyword>
<evidence type="ECO:0000256" key="6">
    <source>
        <dbReference type="ARBA" id="ARBA00023136"/>
    </source>
</evidence>
<keyword evidence="8" id="KW-0328">Glycosyltransferase</keyword>
<dbReference type="GO" id="GO:0071555">
    <property type="term" value="P:cell wall organization"/>
    <property type="evidence" value="ECO:0007669"/>
    <property type="project" value="TreeGrafter"/>
</dbReference>
<dbReference type="Pfam" id="PF00953">
    <property type="entry name" value="Glycos_transf_4"/>
    <property type="match status" value="1"/>
</dbReference>
<feature type="transmembrane region" description="Helical" evidence="7">
    <location>
        <begin position="50"/>
        <end position="73"/>
    </location>
</feature>
<feature type="transmembrane region" description="Helical" evidence="7">
    <location>
        <begin position="79"/>
        <end position="100"/>
    </location>
</feature>
<accession>J9H435</accession>
<sequence length="360" mass="40244">MDVWFSILSFFVSALMAYLLMPWLLHFCNKRGLYDIPNSRKVHQNKIPRLGGVLFMPCALVGVATSVMVMMYLGVDLPLFTASAFLILVGIFMIYLVGILDDVLGLPARLKFLIQFVTALFLPLCNLYINNLYGFLGIYEIPMYIGYPLTIFVCLLIVNSINLIDGIDGLASGLSLIALGAFTLIFFQLNAIKYALFPLGLMGAVSVFFYFNMFGKVEKSTKTFMGDTGSLILGYALSFFAIKMVMDNEHVLPYREGALMISYSLLLVPTFDLIRVALSRLKRGVSIFHADKTHIHHKFLAAGFSMHQTLAAIIGLQLGFCLLNFFLFSWDVSTTLIVLGDVVLFAVMQYLLTRNARISE</sequence>
<dbReference type="GO" id="GO:0044038">
    <property type="term" value="P:cell wall macromolecule biosynthetic process"/>
    <property type="evidence" value="ECO:0007669"/>
    <property type="project" value="TreeGrafter"/>
</dbReference>
<comment type="subcellular location">
    <subcellularLocation>
        <location evidence="1">Cell membrane</location>
        <topology evidence="1">Multi-pass membrane protein</topology>
    </subcellularLocation>
</comment>
<reference evidence="8" key="1">
    <citation type="journal article" date="2012" name="PLoS ONE">
        <title>Gene sets for utilization of primary and secondary nutrition supplies in the distal gut of endangered iberian lynx.</title>
        <authorList>
            <person name="Alcaide M."/>
            <person name="Messina E."/>
            <person name="Richter M."/>
            <person name="Bargiela R."/>
            <person name="Peplies J."/>
            <person name="Huws S.A."/>
            <person name="Newbold C.J."/>
            <person name="Golyshin P.N."/>
            <person name="Simon M.A."/>
            <person name="Lopez G."/>
            <person name="Yakimov M.M."/>
            <person name="Ferrer M."/>
        </authorList>
    </citation>
    <scope>NUCLEOTIDE SEQUENCE</scope>
</reference>
<evidence type="ECO:0000256" key="7">
    <source>
        <dbReference type="SAM" id="Phobius"/>
    </source>
</evidence>
<dbReference type="InterPro" id="IPR018480">
    <property type="entry name" value="PNAcMuramoyl-5peptid_Trfase_CS"/>
</dbReference>
<evidence type="ECO:0000313" key="8">
    <source>
        <dbReference type="EMBL" id="EJX08490.1"/>
    </source>
</evidence>
<feature type="transmembrane region" description="Helical" evidence="7">
    <location>
        <begin position="141"/>
        <end position="158"/>
    </location>
</feature>
<evidence type="ECO:0000256" key="5">
    <source>
        <dbReference type="ARBA" id="ARBA00022989"/>
    </source>
</evidence>
<dbReference type="EMBL" id="AMCI01000610">
    <property type="protein sequence ID" value="EJX08490.1"/>
    <property type="molecule type" value="Genomic_DNA"/>
</dbReference>
<gene>
    <name evidence="8" type="ORF">EVA_03400</name>
</gene>
<dbReference type="GO" id="GO:0016780">
    <property type="term" value="F:phosphotransferase activity, for other substituted phosphate groups"/>
    <property type="evidence" value="ECO:0007669"/>
    <property type="project" value="InterPro"/>
</dbReference>
<dbReference type="PROSITE" id="PS01348">
    <property type="entry name" value="MRAY_2"/>
    <property type="match status" value="1"/>
</dbReference>
<name>J9H435_9ZZZZ</name>
<evidence type="ECO:0000256" key="3">
    <source>
        <dbReference type="ARBA" id="ARBA00022679"/>
    </source>
</evidence>
<evidence type="ECO:0000256" key="2">
    <source>
        <dbReference type="ARBA" id="ARBA00022475"/>
    </source>
</evidence>
<feature type="transmembrane region" description="Helical" evidence="7">
    <location>
        <begin position="195"/>
        <end position="212"/>
    </location>
</feature>
<dbReference type="PANTHER" id="PTHR22926:SF3">
    <property type="entry name" value="UNDECAPRENYL-PHOSPHATE ALPHA-N-ACETYLGLUCOSAMINYL 1-PHOSPHATE TRANSFERASE"/>
    <property type="match status" value="1"/>
</dbReference>
<feature type="transmembrane region" description="Helical" evidence="7">
    <location>
        <begin position="170"/>
        <end position="189"/>
    </location>
</feature>
<protein>
    <submittedName>
        <fullName evidence="8">Undecaprenyl-phosphate alpha-N-acetylglucosaminyltransferase</fullName>
    </submittedName>
</protein>
<dbReference type="AlphaFoldDB" id="J9H435"/>
<dbReference type="GO" id="GO:0016757">
    <property type="term" value="F:glycosyltransferase activity"/>
    <property type="evidence" value="ECO:0007669"/>
    <property type="project" value="UniProtKB-KW"/>
</dbReference>
<evidence type="ECO:0000256" key="1">
    <source>
        <dbReference type="ARBA" id="ARBA00004651"/>
    </source>
</evidence>
<dbReference type="PANTHER" id="PTHR22926">
    <property type="entry name" value="PHOSPHO-N-ACETYLMURAMOYL-PENTAPEPTIDE-TRANSFERASE"/>
    <property type="match status" value="1"/>
</dbReference>
<dbReference type="GO" id="GO:0005886">
    <property type="term" value="C:plasma membrane"/>
    <property type="evidence" value="ECO:0007669"/>
    <property type="project" value="UniProtKB-SubCell"/>
</dbReference>
<comment type="caution">
    <text evidence="8">The sequence shown here is derived from an EMBL/GenBank/DDBJ whole genome shotgun (WGS) entry which is preliminary data.</text>
</comment>
<feature type="transmembrane region" description="Helical" evidence="7">
    <location>
        <begin position="224"/>
        <end position="246"/>
    </location>
</feature>
<dbReference type="InterPro" id="IPR000715">
    <property type="entry name" value="Glycosyl_transferase_4"/>
</dbReference>
<keyword evidence="4 7" id="KW-0812">Transmembrane</keyword>
<dbReference type="CDD" id="cd06853">
    <property type="entry name" value="GT_WecA_like"/>
    <property type="match status" value="1"/>
</dbReference>
<organism evidence="8">
    <name type="scientific">gut metagenome</name>
    <dbReference type="NCBI Taxonomy" id="749906"/>
    <lineage>
        <taxon>unclassified sequences</taxon>
        <taxon>metagenomes</taxon>
        <taxon>organismal metagenomes</taxon>
    </lineage>
</organism>
<keyword evidence="3 8" id="KW-0808">Transferase</keyword>
<feature type="transmembrane region" description="Helical" evidence="7">
    <location>
        <begin position="258"/>
        <end position="278"/>
    </location>
</feature>
<keyword evidence="2" id="KW-1003">Cell membrane</keyword>
<feature type="transmembrane region" description="Helical" evidence="7">
    <location>
        <begin position="299"/>
        <end position="326"/>
    </location>
</feature>
<proteinExistence type="predicted"/>
<dbReference type="GO" id="GO:0009103">
    <property type="term" value="P:lipopolysaccharide biosynthetic process"/>
    <property type="evidence" value="ECO:0007669"/>
    <property type="project" value="TreeGrafter"/>
</dbReference>
<feature type="transmembrane region" description="Helical" evidence="7">
    <location>
        <begin position="112"/>
        <end position="129"/>
    </location>
</feature>
<feature type="transmembrane region" description="Helical" evidence="7">
    <location>
        <begin position="6"/>
        <end position="29"/>
    </location>
</feature>
<evidence type="ECO:0000256" key="4">
    <source>
        <dbReference type="ARBA" id="ARBA00022692"/>
    </source>
</evidence>
<feature type="transmembrane region" description="Helical" evidence="7">
    <location>
        <begin position="332"/>
        <end position="352"/>
    </location>
</feature>
<keyword evidence="5 7" id="KW-1133">Transmembrane helix</keyword>